<organism evidence="2">
    <name type="scientific">Spongospora subterranea</name>
    <dbReference type="NCBI Taxonomy" id="70186"/>
    <lineage>
        <taxon>Eukaryota</taxon>
        <taxon>Sar</taxon>
        <taxon>Rhizaria</taxon>
        <taxon>Endomyxa</taxon>
        <taxon>Phytomyxea</taxon>
        <taxon>Plasmodiophorida</taxon>
        <taxon>Plasmodiophoridae</taxon>
        <taxon>Spongospora</taxon>
    </lineage>
</organism>
<feature type="transmembrane region" description="Helical" evidence="1">
    <location>
        <begin position="64"/>
        <end position="84"/>
    </location>
</feature>
<feature type="non-terminal residue" evidence="2">
    <location>
        <position position="107"/>
    </location>
</feature>
<evidence type="ECO:0000313" key="2">
    <source>
        <dbReference type="EMBL" id="CRZ02384.1"/>
    </source>
</evidence>
<keyword evidence="1" id="KW-1133">Transmembrane helix</keyword>
<evidence type="ECO:0000256" key="1">
    <source>
        <dbReference type="SAM" id="Phobius"/>
    </source>
</evidence>
<sequence>MRRVLNFVWVRNELLDKEDIGKTGLTKDPEAILIDPNISSAVGVVIQSIESRERASHFSLLNQWVSSFSIVIVIVTVMLLSLTFEREREKRDFFSLLDLTKLSLARE</sequence>
<name>A0A0H5R352_9EUKA</name>
<protein>
    <submittedName>
        <fullName evidence="2">Uncharacterized protein</fullName>
    </submittedName>
</protein>
<accession>A0A0H5R352</accession>
<keyword evidence="1" id="KW-0812">Transmembrane</keyword>
<keyword evidence="1" id="KW-0472">Membrane</keyword>
<dbReference type="EMBL" id="HACM01001942">
    <property type="protein sequence ID" value="CRZ02384.1"/>
    <property type="molecule type" value="Transcribed_RNA"/>
</dbReference>
<proteinExistence type="predicted"/>
<reference evidence="2" key="1">
    <citation type="submission" date="2015-04" db="EMBL/GenBank/DDBJ databases">
        <title>The genome sequence of the plant pathogenic Rhizarian Plasmodiophora brassicae reveals insights in its biotrophic life cycle and the origin of chitin synthesis.</title>
        <authorList>
            <person name="Schwelm A."/>
            <person name="Fogelqvist J."/>
            <person name="Knaust A."/>
            <person name="Julke S."/>
            <person name="Lilja T."/>
            <person name="Dhandapani V."/>
            <person name="Bonilla-Rosso G."/>
            <person name="Karlsson M."/>
            <person name="Shevchenko A."/>
            <person name="Choi S.R."/>
            <person name="Kim H.G."/>
            <person name="Park J.Y."/>
            <person name="Lim Y.P."/>
            <person name="Ludwig-Muller J."/>
            <person name="Dixelius C."/>
        </authorList>
    </citation>
    <scope>NUCLEOTIDE SEQUENCE</scope>
    <source>
        <tissue evidence="2">Potato root galls</tissue>
    </source>
</reference>
<dbReference type="AlphaFoldDB" id="A0A0H5R352"/>